<feature type="transmembrane region" description="Helical" evidence="1">
    <location>
        <begin position="138"/>
        <end position="157"/>
    </location>
</feature>
<dbReference type="EMBL" id="ABVQ01000036">
    <property type="protein sequence ID" value="EEC57558.1"/>
    <property type="molecule type" value="Genomic_DNA"/>
</dbReference>
<accession>B7ASL2</accession>
<name>B7ASL2_9FIRM</name>
<keyword evidence="1" id="KW-0812">Transmembrane</keyword>
<feature type="transmembrane region" description="Helical" evidence="1">
    <location>
        <begin position="169"/>
        <end position="191"/>
    </location>
</feature>
<dbReference type="HOGENOM" id="CLU_1406287_0_0_9"/>
<comment type="caution">
    <text evidence="2">The sequence shown here is derived from an EMBL/GenBank/DDBJ whole genome shotgun (WGS) entry which is preliminary data.</text>
</comment>
<proteinExistence type="predicted"/>
<sequence>MDATAADVAVTVEDSVTIHVCGSSSFSASADVATMVSSVTAADVAAMTAVEEMAAAVTIHASGSSSFSSAAVAAAANFVKLQLHHNCISIFEEMHRHRSGAFFVYLFKKYTDFFISSFCIAVFGVIFPGSVYHRKLHFIFNHVSIFLLPALRIYLINRIAFNNVILIQLPYLFPQILSILLYVHCSMNVIYRI</sequence>
<protein>
    <submittedName>
        <fullName evidence="2">Uncharacterized protein</fullName>
    </submittedName>
</protein>
<dbReference type="AlphaFoldDB" id="B7ASL2"/>
<keyword evidence="1" id="KW-0472">Membrane</keyword>
<organism evidence="2 3">
    <name type="scientific">[Bacteroides] pectinophilus ATCC 43243</name>
    <dbReference type="NCBI Taxonomy" id="483218"/>
    <lineage>
        <taxon>Bacteria</taxon>
        <taxon>Bacillati</taxon>
        <taxon>Bacillota</taxon>
        <taxon>Clostridia</taxon>
        <taxon>Eubacteriales</taxon>
    </lineage>
</organism>
<feature type="transmembrane region" description="Helical" evidence="1">
    <location>
        <begin position="113"/>
        <end position="132"/>
    </location>
</feature>
<keyword evidence="3" id="KW-1185">Reference proteome</keyword>
<dbReference type="STRING" id="483218.BACPEC_02067"/>
<reference evidence="2 3" key="1">
    <citation type="submission" date="2008-11" db="EMBL/GenBank/DDBJ databases">
        <title>Draft genome sequence of Bacteroides pectinophilus (ATCC 43243).</title>
        <authorList>
            <person name="Sudarsanam P."/>
            <person name="Ley R."/>
            <person name="Guruge J."/>
            <person name="Turnbaugh P.J."/>
            <person name="Mahowald M."/>
            <person name="Liep D."/>
            <person name="Gordon J."/>
        </authorList>
    </citation>
    <scope>NUCLEOTIDE SEQUENCE [LARGE SCALE GENOMIC DNA]</scope>
    <source>
        <strain evidence="2 3">ATCC 43243</strain>
    </source>
</reference>
<dbReference type="Proteomes" id="UP000003136">
    <property type="component" value="Unassembled WGS sequence"/>
</dbReference>
<evidence type="ECO:0000256" key="1">
    <source>
        <dbReference type="SAM" id="Phobius"/>
    </source>
</evidence>
<reference evidence="2 3" key="2">
    <citation type="submission" date="2008-11" db="EMBL/GenBank/DDBJ databases">
        <authorList>
            <person name="Fulton L."/>
            <person name="Clifton S."/>
            <person name="Fulton B."/>
            <person name="Xu J."/>
            <person name="Minx P."/>
            <person name="Pepin K.H."/>
            <person name="Johnson M."/>
            <person name="Bhonagiri V."/>
            <person name="Nash W.E."/>
            <person name="Mardis E.R."/>
            <person name="Wilson R.K."/>
        </authorList>
    </citation>
    <scope>NUCLEOTIDE SEQUENCE [LARGE SCALE GENOMIC DNA]</scope>
    <source>
        <strain evidence="2 3">ATCC 43243</strain>
    </source>
</reference>
<keyword evidence="1" id="KW-1133">Transmembrane helix</keyword>
<evidence type="ECO:0000313" key="2">
    <source>
        <dbReference type="EMBL" id="EEC57558.1"/>
    </source>
</evidence>
<gene>
    <name evidence="2" type="ORF">BACPEC_02067</name>
</gene>
<evidence type="ECO:0000313" key="3">
    <source>
        <dbReference type="Proteomes" id="UP000003136"/>
    </source>
</evidence>